<name>A0A6A5JVB5_9PLEO</name>
<accession>A0A6A5JVB5</accession>
<feature type="region of interest" description="Disordered" evidence="1">
    <location>
        <begin position="1"/>
        <end position="21"/>
    </location>
</feature>
<proteinExistence type="predicted"/>
<reference evidence="2" key="1">
    <citation type="submission" date="2020-01" db="EMBL/GenBank/DDBJ databases">
        <authorList>
            <consortium name="DOE Joint Genome Institute"/>
            <person name="Haridas S."/>
            <person name="Albert R."/>
            <person name="Binder M."/>
            <person name="Bloem J."/>
            <person name="Labutti K."/>
            <person name="Salamov A."/>
            <person name="Andreopoulos B."/>
            <person name="Baker S.E."/>
            <person name="Barry K."/>
            <person name="Bills G."/>
            <person name="Bluhm B.H."/>
            <person name="Cannon C."/>
            <person name="Castanera R."/>
            <person name="Culley D.E."/>
            <person name="Daum C."/>
            <person name="Ezra D."/>
            <person name="Gonzalez J.B."/>
            <person name="Henrissat B."/>
            <person name="Kuo A."/>
            <person name="Liang C."/>
            <person name="Lipzen A."/>
            <person name="Lutzoni F."/>
            <person name="Magnuson J."/>
            <person name="Mondo S."/>
            <person name="Nolan M."/>
            <person name="Ohm R."/>
            <person name="Pangilinan J."/>
            <person name="Park H.-J."/>
            <person name="Ramirez L."/>
            <person name="Alfaro M."/>
            <person name="Sun H."/>
            <person name="Tritt A."/>
            <person name="Yoshinaga Y."/>
            <person name="Zwiers L.-H."/>
            <person name="Turgeon B.G."/>
            <person name="Goodwin S.B."/>
            <person name="Spatafora J.W."/>
            <person name="Crous P.W."/>
            <person name="Grigoriev I.V."/>
        </authorList>
    </citation>
    <scope>NUCLEOTIDE SEQUENCE</scope>
    <source>
        <strain evidence="2">P77</strain>
    </source>
</reference>
<evidence type="ECO:0000313" key="3">
    <source>
        <dbReference type="Proteomes" id="UP000800040"/>
    </source>
</evidence>
<evidence type="ECO:0000256" key="1">
    <source>
        <dbReference type="SAM" id="MobiDB-lite"/>
    </source>
</evidence>
<gene>
    <name evidence="2" type="ORF">BDW02DRAFT_575048</name>
</gene>
<dbReference type="EMBL" id="ML975607">
    <property type="protein sequence ID" value="KAF1828225.1"/>
    <property type="molecule type" value="Genomic_DNA"/>
</dbReference>
<protein>
    <submittedName>
        <fullName evidence="2">Uncharacterized protein</fullName>
    </submittedName>
</protein>
<dbReference type="AlphaFoldDB" id="A0A6A5JVB5"/>
<keyword evidence="3" id="KW-1185">Reference proteome</keyword>
<dbReference type="Proteomes" id="UP000800040">
    <property type="component" value="Unassembled WGS sequence"/>
</dbReference>
<evidence type="ECO:0000313" key="2">
    <source>
        <dbReference type="EMBL" id="KAF1828225.1"/>
    </source>
</evidence>
<organism evidence="2 3">
    <name type="scientific">Decorospora gaudefroyi</name>
    <dbReference type="NCBI Taxonomy" id="184978"/>
    <lineage>
        <taxon>Eukaryota</taxon>
        <taxon>Fungi</taxon>
        <taxon>Dikarya</taxon>
        <taxon>Ascomycota</taxon>
        <taxon>Pezizomycotina</taxon>
        <taxon>Dothideomycetes</taxon>
        <taxon>Pleosporomycetidae</taxon>
        <taxon>Pleosporales</taxon>
        <taxon>Pleosporineae</taxon>
        <taxon>Pleosporaceae</taxon>
        <taxon>Decorospora</taxon>
    </lineage>
</organism>
<sequence length="54" mass="5804">MQSPEDLEMRAFSGAFSSGDDRSSIDIACLTSTHGSVGAVIETPAEQDRMSQRK</sequence>